<reference evidence="7 8" key="1">
    <citation type="journal article" date="2007" name="Int. J. Syst. Evol. Microbiol.">
        <title>Description of Pelomonas aquatica sp. nov. and Pelomonas puraquae sp. nov., isolated from industrial and haemodialysis water.</title>
        <authorList>
            <person name="Gomila M."/>
            <person name="Bowien B."/>
            <person name="Falsen E."/>
            <person name="Moore E.R."/>
            <person name="Lalucat J."/>
        </authorList>
    </citation>
    <scope>NUCLEOTIDE SEQUENCE [LARGE SCALE GENOMIC DNA]</scope>
    <source>
        <strain evidence="7 8">CCUG 52769</strain>
    </source>
</reference>
<dbReference type="PANTHER" id="PTHR47235">
    <property type="entry name" value="BLR6548 PROTEIN"/>
    <property type="match status" value="1"/>
</dbReference>
<dbReference type="InterPro" id="IPR000709">
    <property type="entry name" value="Leu_Ile_Val-bd"/>
</dbReference>
<keyword evidence="4" id="KW-0029">Amino-acid transport</keyword>
<feature type="domain" description="Leucine-binding protein" evidence="6">
    <location>
        <begin position="28"/>
        <end position="366"/>
    </location>
</feature>
<feature type="signal peptide" evidence="5">
    <location>
        <begin position="1"/>
        <end position="24"/>
    </location>
</feature>
<feature type="chain" id="PRO_5012038587" evidence="5">
    <location>
        <begin position="25"/>
        <end position="370"/>
    </location>
</feature>
<evidence type="ECO:0000313" key="8">
    <source>
        <dbReference type="Proteomes" id="UP000197446"/>
    </source>
</evidence>
<dbReference type="OrthoDB" id="9777352at2"/>
<evidence type="ECO:0000256" key="1">
    <source>
        <dbReference type="ARBA" id="ARBA00010062"/>
    </source>
</evidence>
<accession>A0A254N2M6</accession>
<dbReference type="Pfam" id="PF13458">
    <property type="entry name" value="Peripla_BP_6"/>
    <property type="match status" value="1"/>
</dbReference>
<dbReference type="InterPro" id="IPR028082">
    <property type="entry name" value="Peripla_BP_I"/>
</dbReference>
<evidence type="ECO:0000256" key="4">
    <source>
        <dbReference type="ARBA" id="ARBA00022970"/>
    </source>
</evidence>
<evidence type="ECO:0000313" key="7">
    <source>
        <dbReference type="EMBL" id="OWR02421.1"/>
    </source>
</evidence>
<comment type="caution">
    <text evidence="7">The sequence shown here is derived from an EMBL/GenBank/DDBJ whole genome shotgun (WGS) entry which is preliminary data.</text>
</comment>
<dbReference type="InterPro" id="IPR028081">
    <property type="entry name" value="Leu-bd"/>
</dbReference>
<name>A0A254N2M6_9BURK</name>
<dbReference type="PRINTS" id="PR00337">
    <property type="entry name" value="LEUILEVALBP"/>
</dbReference>
<evidence type="ECO:0000256" key="2">
    <source>
        <dbReference type="ARBA" id="ARBA00022448"/>
    </source>
</evidence>
<sequence>MTPTAQRWLSIATLTVGLVSTAQAELLVGQTAGITGPAADSVKEVTQGAKLYFDAVNASGGVHGQHINLQSLDDKFDPKLAAANAKALIDKGAVALFLTRGTPHTQAVLPLLAEHKIPLVAPSTGAMVLHKPVNPWLFNVRASYQREAERAIEHLGSIGVTRIALVQVDDSFGDDAIAGAQAGLAKAKQQPVAHQKYPREKPDMPAVVSRVLAASPQAVLFVGTGEAVSEGMKAVRAAGSTAQLVTLSNNASSGFIHSLGKVGHGVIVSQVFPPERSIAKAIIKDAQESARKAKLELTPSMIEGYASAKVLVEGLKRAGPKINRQSLRDALEGMKAYDLGGLEVSYSANDHSGLQYVDLAILDESGKFRR</sequence>
<keyword evidence="3 5" id="KW-0732">Signal</keyword>
<dbReference type="AlphaFoldDB" id="A0A254N2M6"/>
<evidence type="ECO:0000256" key="5">
    <source>
        <dbReference type="SAM" id="SignalP"/>
    </source>
</evidence>
<evidence type="ECO:0000259" key="6">
    <source>
        <dbReference type="Pfam" id="PF13458"/>
    </source>
</evidence>
<dbReference type="PANTHER" id="PTHR47235:SF1">
    <property type="entry name" value="BLR6548 PROTEIN"/>
    <property type="match status" value="1"/>
</dbReference>
<dbReference type="RefSeq" id="WP_088485038.1">
    <property type="nucleotide sequence ID" value="NZ_NISI01000009.1"/>
</dbReference>
<dbReference type="Gene3D" id="3.40.50.2300">
    <property type="match status" value="2"/>
</dbReference>
<keyword evidence="8" id="KW-1185">Reference proteome</keyword>
<dbReference type="EMBL" id="NISI01000009">
    <property type="protein sequence ID" value="OWR02421.1"/>
    <property type="molecule type" value="Genomic_DNA"/>
</dbReference>
<protein>
    <submittedName>
        <fullName evidence="7">Amino acid ABC transporter substrate-binding protein</fullName>
    </submittedName>
</protein>
<evidence type="ECO:0000256" key="3">
    <source>
        <dbReference type="ARBA" id="ARBA00022729"/>
    </source>
</evidence>
<organism evidence="7 8">
    <name type="scientific">Roseateles puraquae</name>
    <dbReference type="NCBI Taxonomy" id="431059"/>
    <lineage>
        <taxon>Bacteria</taxon>
        <taxon>Pseudomonadati</taxon>
        <taxon>Pseudomonadota</taxon>
        <taxon>Betaproteobacteria</taxon>
        <taxon>Burkholderiales</taxon>
        <taxon>Sphaerotilaceae</taxon>
        <taxon>Roseateles</taxon>
    </lineage>
</organism>
<gene>
    <name evidence="7" type="ORF">CDO81_19730</name>
</gene>
<dbReference type="SUPFAM" id="SSF53822">
    <property type="entry name" value="Periplasmic binding protein-like I"/>
    <property type="match status" value="1"/>
</dbReference>
<dbReference type="GO" id="GO:0006865">
    <property type="term" value="P:amino acid transport"/>
    <property type="evidence" value="ECO:0007669"/>
    <property type="project" value="UniProtKB-KW"/>
</dbReference>
<proteinExistence type="inferred from homology"/>
<comment type="similarity">
    <text evidence="1">Belongs to the leucine-binding protein family.</text>
</comment>
<dbReference type="CDD" id="cd06326">
    <property type="entry name" value="PBP1_ABC_ligand_binding-like"/>
    <property type="match status" value="1"/>
</dbReference>
<keyword evidence="2" id="KW-0813">Transport</keyword>
<dbReference type="Proteomes" id="UP000197446">
    <property type="component" value="Unassembled WGS sequence"/>
</dbReference>